<organism evidence="2 3">
    <name type="scientific">Alternaria panax</name>
    <dbReference type="NCBI Taxonomy" id="48097"/>
    <lineage>
        <taxon>Eukaryota</taxon>
        <taxon>Fungi</taxon>
        <taxon>Dikarya</taxon>
        <taxon>Ascomycota</taxon>
        <taxon>Pezizomycotina</taxon>
        <taxon>Dothideomycetes</taxon>
        <taxon>Pleosporomycetidae</taxon>
        <taxon>Pleosporales</taxon>
        <taxon>Pleosporineae</taxon>
        <taxon>Pleosporaceae</taxon>
        <taxon>Alternaria</taxon>
        <taxon>Alternaria sect. Panax</taxon>
    </lineage>
</organism>
<sequence>MSAPSLDEHPQALVNFTPHHPAYSSIMSDNGEIRLLELLPAQHPDDTIQLRLHPKKLDEKRDYEALSYAWGTADSPREASLNGKPIFMRESLDLGLRRLRYTDRSRVLWADALVYQSERYSRAIAPDSACGNNIRFSDDCTVMAWRMAIV</sequence>
<dbReference type="Proteomes" id="UP001199106">
    <property type="component" value="Unassembled WGS sequence"/>
</dbReference>
<dbReference type="InterPro" id="IPR052895">
    <property type="entry name" value="HetReg/Transcr_Mod"/>
</dbReference>
<evidence type="ECO:0000313" key="3">
    <source>
        <dbReference type="Proteomes" id="UP001199106"/>
    </source>
</evidence>
<comment type="caution">
    <text evidence="2">The sequence shown here is derived from an EMBL/GenBank/DDBJ whole genome shotgun (WGS) entry which is preliminary data.</text>
</comment>
<evidence type="ECO:0000259" key="1">
    <source>
        <dbReference type="Pfam" id="PF06985"/>
    </source>
</evidence>
<reference evidence="2" key="1">
    <citation type="submission" date="2021-07" db="EMBL/GenBank/DDBJ databases">
        <title>Genome Resource of American Ginseng Black Spot Pathogen Alternaria panax.</title>
        <authorList>
            <person name="Qiu C."/>
            <person name="Wang W."/>
            <person name="Liu Z."/>
        </authorList>
    </citation>
    <scope>NUCLEOTIDE SEQUENCE</scope>
    <source>
        <strain evidence="2">BNCC115425</strain>
    </source>
</reference>
<dbReference type="PANTHER" id="PTHR24148:SF82">
    <property type="entry name" value="HETEROKARYON INCOMPATIBILITY DOMAIN-CONTAINING PROTEIN"/>
    <property type="match status" value="1"/>
</dbReference>
<accession>A0AAD4FM23</accession>
<dbReference type="AlphaFoldDB" id="A0AAD4FM23"/>
<dbReference type="EMBL" id="JAANER010000004">
    <property type="protein sequence ID" value="KAG9190024.1"/>
    <property type="molecule type" value="Genomic_DNA"/>
</dbReference>
<evidence type="ECO:0000313" key="2">
    <source>
        <dbReference type="EMBL" id="KAG9190024.1"/>
    </source>
</evidence>
<feature type="domain" description="Heterokaryon incompatibility" evidence="1">
    <location>
        <begin position="63"/>
        <end position="113"/>
    </location>
</feature>
<keyword evidence="3" id="KW-1185">Reference proteome</keyword>
<proteinExistence type="predicted"/>
<dbReference type="Pfam" id="PF06985">
    <property type="entry name" value="HET"/>
    <property type="match status" value="1"/>
</dbReference>
<gene>
    <name evidence="2" type="ORF">G6011_08112</name>
</gene>
<protein>
    <recommendedName>
        <fullName evidence="1">Heterokaryon incompatibility domain-containing protein</fullName>
    </recommendedName>
</protein>
<dbReference type="InterPro" id="IPR010730">
    <property type="entry name" value="HET"/>
</dbReference>
<dbReference type="PANTHER" id="PTHR24148">
    <property type="entry name" value="ANKYRIN REPEAT DOMAIN-CONTAINING PROTEIN 39 HOMOLOG-RELATED"/>
    <property type="match status" value="1"/>
</dbReference>
<name>A0AAD4FM23_9PLEO</name>